<dbReference type="GeneID" id="54632874"/>
<dbReference type="AlphaFoldDB" id="A0A8B8UXI6"/>
<protein>
    <submittedName>
        <fullName evidence="10">Rgm1p</fullName>
    </submittedName>
</protein>
<dbReference type="PROSITE" id="PS50157">
    <property type="entry name" value="ZINC_FINGER_C2H2_2"/>
    <property type="match status" value="2"/>
</dbReference>
<dbReference type="SUPFAM" id="SSF57667">
    <property type="entry name" value="beta-beta-alpha zinc fingers"/>
    <property type="match status" value="1"/>
</dbReference>
<accession>A0A8B8UXI6</accession>
<dbReference type="InterPro" id="IPR013087">
    <property type="entry name" value="Znf_C2H2_type"/>
</dbReference>
<dbReference type="SMART" id="SM00355">
    <property type="entry name" value="ZnF_C2H2"/>
    <property type="match status" value="2"/>
</dbReference>
<feature type="domain" description="C2H2-type" evidence="9">
    <location>
        <begin position="50"/>
        <end position="74"/>
    </location>
</feature>
<feature type="region of interest" description="Disordered" evidence="8">
    <location>
        <begin position="179"/>
        <end position="212"/>
    </location>
</feature>
<name>A0A8B8UXI6_SACPA</name>
<reference evidence="10" key="3">
    <citation type="submission" date="2025-07" db="EMBL/GenBank/DDBJ databases">
        <authorList>
            <consortium name="NCBI Genome Project"/>
        </authorList>
    </citation>
    <scope>NUCLEOTIDE SEQUENCE</scope>
    <source>
        <strain evidence="10">CBS432</strain>
    </source>
</reference>
<dbReference type="PANTHER" id="PTHR40626:SF32">
    <property type="entry name" value="ZINC FINGER PROTEIN RST2"/>
    <property type="match status" value="1"/>
</dbReference>
<comment type="subcellular location">
    <subcellularLocation>
        <location evidence="1">Nucleus</location>
    </subcellularLocation>
</comment>
<keyword evidence="4 7" id="KW-0863">Zinc-finger</keyword>
<proteinExistence type="predicted"/>
<dbReference type="PROSITE" id="PS00028">
    <property type="entry name" value="ZINC_FINGER_C2H2_1"/>
    <property type="match status" value="1"/>
</dbReference>
<reference evidence="10" key="4">
    <citation type="submission" date="2025-08" db="UniProtKB">
        <authorList>
            <consortium name="RefSeq"/>
        </authorList>
    </citation>
    <scope>IDENTIFICATION</scope>
    <source>
        <strain evidence="10">CBS432</strain>
    </source>
</reference>
<dbReference type="GO" id="GO:0000981">
    <property type="term" value="F:DNA-binding transcription factor activity, RNA polymerase II-specific"/>
    <property type="evidence" value="ECO:0007669"/>
    <property type="project" value="InterPro"/>
</dbReference>
<evidence type="ECO:0000256" key="3">
    <source>
        <dbReference type="ARBA" id="ARBA00022737"/>
    </source>
</evidence>
<evidence type="ECO:0000256" key="1">
    <source>
        <dbReference type="ARBA" id="ARBA00004123"/>
    </source>
</evidence>
<dbReference type="GO" id="GO:0000978">
    <property type="term" value="F:RNA polymerase II cis-regulatory region sequence-specific DNA binding"/>
    <property type="evidence" value="ECO:0007669"/>
    <property type="project" value="InterPro"/>
</dbReference>
<gene>
    <name evidence="10" type="primary">RGM1</name>
    <name evidence="10" type="ORF">SPAR_M02970</name>
</gene>
<dbReference type="GO" id="GO:0000785">
    <property type="term" value="C:chromatin"/>
    <property type="evidence" value="ECO:0007669"/>
    <property type="project" value="TreeGrafter"/>
</dbReference>
<dbReference type="GO" id="GO:0005634">
    <property type="term" value="C:nucleus"/>
    <property type="evidence" value="ECO:0007669"/>
    <property type="project" value="UniProtKB-SubCell"/>
</dbReference>
<reference evidence="10" key="2">
    <citation type="submission" date="2020-01" db="EMBL/GenBank/DDBJ databases">
        <title>Population-level Yeast Reference Genomes.</title>
        <authorList>
            <person name="Yue J.-X."/>
        </authorList>
    </citation>
    <scope>NUCLEOTIDE SEQUENCE</scope>
    <source>
        <strain evidence="10">CBS432</strain>
    </source>
</reference>
<dbReference type="InterPro" id="IPR036236">
    <property type="entry name" value="Znf_C2H2_sf"/>
</dbReference>
<feature type="compositionally biased region" description="Polar residues" evidence="8">
    <location>
        <begin position="186"/>
        <end position="212"/>
    </location>
</feature>
<evidence type="ECO:0000256" key="8">
    <source>
        <dbReference type="SAM" id="MobiDB-lite"/>
    </source>
</evidence>
<evidence type="ECO:0000256" key="7">
    <source>
        <dbReference type="PROSITE-ProRule" id="PRU00042"/>
    </source>
</evidence>
<dbReference type="PANTHER" id="PTHR40626">
    <property type="entry name" value="MIP31509P"/>
    <property type="match status" value="1"/>
</dbReference>
<keyword evidence="5" id="KW-0862">Zinc</keyword>
<dbReference type="Gene3D" id="3.30.160.60">
    <property type="entry name" value="Classic Zinc Finger"/>
    <property type="match status" value="2"/>
</dbReference>
<sequence>MRGKQPKRNKENASVKRNYRCVGYPDCNMSFNRAEHLARHIRKHTGEKPFQCNICLKFFSRIDNLRQHQSSVHSDVDLMSLRRLQQSANNTANDPNATTRMFPQLHPYGIVVHPAPVPYNLPIATPTSPQNTISLYARPYFSHPVPSAPIPLPHQPPPLPIYSYMQPLFLNHTPIQNRNIVELPPDSSNTLASPSKMQTFDQANDASPNVKK</sequence>
<feature type="domain" description="C2H2-type" evidence="9">
    <location>
        <begin position="19"/>
        <end position="49"/>
    </location>
</feature>
<dbReference type="InterPro" id="IPR051059">
    <property type="entry name" value="VerF-like"/>
</dbReference>
<evidence type="ECO:0000313" key="10">
    <source>
        <dbReference type="RefSeq" id="XP_033768484.1"/>
    </source>
</evidence>
<evidence type="ECO:0000256" key="2">
    <source>
        <dbReference type="ARBA" id="ARBA00022723"/>
    </source>
</evidence>
<dbReference type="RefSeq" id="XP_033768484.1">
    <property type="nucleotide sequence ID" value="XM_033912593.1"/>
</dbReference>
<dbReference type="GO" id="GO:0008270">
    <property type="term" value="F:zinc ion binding"/>
    <property type="evidence" value="ECO:0007669"/>
    <property type="project" value="UniProtKB-KW"/>
</dbReference>
<dbReference type="VEuPathDB" id="FungiDB:SPAR_M02970"/>
<dbReference type="OrthoDB" id="10018191at2759"/>
<keyword evidence="3" id="KW-0677">Repeat</keyword>
<evidence type="ECO:0000256" key="5">
    <source>
        <dbReference type="ARBA" id="ARBA00022833"/>
    </source>
</evidence>
<keyword evidence="6" id="KW-0539">Nucleus</keyword>
<dbReference type="FunFam" id="3.30.160.60:FF:002343">
    <property type="entry name" value="Zinc finger protein 33A"/>
    <property type="match status" value="1"/>
</dbReference>
<reference evidence="10" key="1">
    <citation type="journal article" date="2017" name="Nat. Genet.">
        <title>Contrasting evolutionary genome dynamics between domesticated and wild yeasts.</title>
        <authorList>
            <person name="Yue J.X."/>
            <person name="Li J."/>
            <person name="Aigrain L."/>
            <person name="Hallin J."/>
            <person name="Persson K."/>
            <person name="Oliver K."/>
            <person name="Bergstrom A."/>
            <person name="Coupland P."/>
            <person name="Warringer J."/>
            <person name="Lagomarsino M.C."/>
            <person name="Fischer G."/>
            <person name="Durbin R."/>
            <person name="Liti G."/>
        </authorList>
    </citation>
    <scope>NUCLEOTIDE SEQUENCE</scope>
    <source>
        <strain evidence="10">CBS432</strain>
    </source>
</reference>
<dbReference type="KEGG" id="spao:SPAR_M02970"/>
<evidence type="ECO:0000259" key="9">
    <source>
        <dbReference type="PROSITE" id="PS50157"/>
    </source>
</evidence>
<evidence type="ECO:0000256" key="4">
    <source>
        <dbReference type="ARBA" id="ARBA00022771"/>
    </source>
</evidence>
<organism evidence="10">
    <name type="scientific">Saccharomyces paradoxus</name>
    <name type="common">Yeast</name>
    <name type="synonym">Saccharomyces douglasii</name>
    <dbReference type="NCBI Taxonomy" id="27291"/>
    <lineage>
        <taxon>Eukaryota</taxon>
        <taxon>Fungi</taxon>
        <taxon>Dikarya</taxon>
        <taxon>Ascomycota</taxon>
        <taxon>Saccharomycotina</taxon>
        <taxon>Saccharomycetes</taxon>
        <taxon>Saccharomycetales</taxon>
        <taxon>Saccharomycetaceae</taxon>
        <taxon>Saccharomyces</taxon>
    </lineage>
</organism>
<dbReference type="Pfam" id="PF00096">
    <property type="entry name" value="zf-C2H2"/>
    <property type="match status" value="2"/>
</dbReference>
<keyword evidence="2" id="KW-0479">Metal-binding</keyword>
<evidence type="ECO:0000256" key="6">
    <source>
        <dbReference type="ARBA" id="ARBA00023242"/>
    </source>
</evidence>